<organism evidence="1 2">
    <name type="scientific">Mycolicibacterium thermoresistibile</name>
    <name type="common">Mycobacterium thermoresistibile</name>
    <dbReference type="NCBI Taxonomy" id="1797"/>
    <lineage>
        <taxon>Bacteria</taxon>
        <taxon>Bacillati</taxon>
        <taxon>Actinomycetota</taxon>
        <taxon>Actinomycetes</taxon>
        <taxon>Mycobacteriales</taxon>
        <taxon>Mycobacteriaceae</taxon>
        <taxon>Mycolicibacterium</taxon>
    </lineage>
</organism>
<dbReference type="EMBL" id="BCTB01000033">
    <property type="protein sequence ID" value="GAT16129.1"/>
    <property type="molecule type" value="Genomic_DNA"/>
</dbReference>
<keyword evidence="1" id="KW-0808">Transferase</keyword>
<dbReference type="AlphaFoldDB" id="A0A100XGB0"/>
<comment type="caution">
    <text evidence="1">The sequence shown here is derived from an EMBL/GenBank/DDBJ whole genome shotgun (WGS) entry which is preliminary data.</text>
</comment>
<reference evidence="2" key="2">
    <citation type="submission" date="2016-02" db="EMBL/GenBank/DDBJ databases">
        <title>Draft genome sequence of five rapidly growing Mycobacterium species.</title>
        <authorList>
            <person name="Katahira K."/>
            <person name="Gotou Y."/>
            <person name="Iida K."/>
            <person name="Ogura Y."/>
            <person name="Hayashi T."/>
        </authorList>
    </citation>
    <scope>NUCLEOTIDE SEQUENCE [LARGE SCALE GENOMIC DNA]</scope>
    <source>
        <strain evidence="2">JCM6362</strain>
    </source>
</reference>
<sequence>MGAVELRNDFYELTDRLGSVHNAESGEQMGMGRLTARGRDVPGGHPGEHLFLLLVMVMTLTTNRAPHRIGAGLWNCSGYAGIRSMLLSPIRASIFSSPPIA</sequence>
<reference evidence="1 2" key="1">
    <citation type="journal article" date="2016" name="Genome Announc.">
        <title>Draft Genome Sequences of Five Rapidly Growing Mycobacterium Species, M. thermoresistibile, M. fortuitum subsp. acetamidolyticum, M. canariasense, M. brisbanense, and M. novocastrense.</title>
        <authorList>
            <person name="Katahira K."/>
            <person name="Ogura Y."/>
            <person name="Gotoh Y."/>
            <person name="Hayashi T."/>
        </authorList>
    </citation>
    <scope>NUCLEOTIDE SEQUENCE [LARGE SCALE GENOMIC DNA]</scope>
    <source>
        <strain evidence="1 2">JCM6362</strain>
    </source>
</reference>
<keyword evidence="1" id="KW-0032">Aminotransferase</keyword>
<gene>
    <name evidence="1" type="ORF">RMCT_3098</name>
</gene>
<dbReference type="Proteomes" id="UP000069654">
    <property type="component" value="Unassembled WGS sequence"/>
</dbReference>
<name>A0A100XGB0_MYCTH</name>
<evidence type="ECO:0000313" key="2">
    <source>
        <dbReference type="Proteomes" id="UP000069654"/>
    </source>
</evidence>
<protein>
    <submittedName>
        <fullName evidence="1">Aminotransferase class V</fullName>
    </submittedName>
</protein>
<evidence type="ECO:0000313" key="1">
    <source>
        <dbReference type="EMBL" id="GAT16129.1"/>
    </source>
</evidence>
<accession>A0A100XGB0</accession>
<proteinExistence type="predicted"/>
<dbReference type="GO" id="GO:0008483">
    <property type="term" value="F:transaminase activity"/>
    <property type="evidence" value="ECO:0007669"/>
    <property type="project" value="UniProtKB-KW"/>
</dbReference>